<evidence type="ECO:0000313" key="4">
    <source>
        <dbReference type="Proteomes" id="UP001560267"/>
    </source>
</evidence>
<comment type="caution">
    <text evidence="3">The sequence shown here is derived from an EMBL/GenBank/DDBJ whole genome shotgun (WGS) entry which is preliminary data.</text>
</comment>
<proteinExistence type="predicted"/>
<feature type="domain" description="N-acetyltransferase" evidence="2">
    <location>
        <begin position="5"/>
        <end position="163"/>
    </location>
</feature>
<keyword evidence="3" id="KW-0012">Acyltransferase</keyword>
<dbReference type="InterPro" id="IPR050769">
    <property type="entry name" value="NAT_camello-type"/>
</dbReference>
<dbReference type="SUPFAM" id="SSF55729">
    <property type="entry name" value="Acyl-CoA N-acyltransferases (Nat)"/>
    <property type="match status" value="1"/>
</dbReference>
<dbReference type="EMBL" id="JBFSHR010000002">
    <property type="protein sequence ID" value="MEX6428438.1"/>
    <property type="molecule type" value="Genomic_DNA"/>
</dbReference>
<organism evidence="3 4">
    <name type="scientific">Ferrimicrobium acidiphilum</name>
    <dbReference type="NCBI Taxonomy" id="121039"/>
    <lineage>
        <taxon>Bacteria</taxon>
        <taxon>Bacillati</taxon>
        <taxon>Actinomycetota</taxon>
        <taxon>Acidimicrobiia</taxon>
        <taxon>Acidimicrobiales</taxon>
        <taxon>Acidimicrobiaceae</taxon>
        <taxon>Ferrimicrobium</taxon>
    </lineage>
</organism>
<keyword evidence="4" id="KW-1185">Reference proteome</keyword>
<dbReference type="GO" id="GO:0016746">
    <property type="term" value="F:acyltransferase activity"/>
    <property type="evidence" value="ECO:0007669"/>
    <property type="project" value="UniProtKB-KW"/>
</dbReference>
<name>A0ABV3XYQ4_9ACTN</name>
<protein>
    <submittedName>
        <fullName evidence="3">GNAT family N-acetyltransferase</fullName>
        <ecNumber evidence="3">2.3.-.-</ecNumber>
    </submittedName>
</protein>
<dbReference type="CDD" id="cd04301">
    <property type="entry name" value="NAT_SF"/>
    <property type="match status" value="1"/>
</dbReference>
<dbReference type="InterPro" id="IPR016181">
    <property type="entry name" value="Acyl_CoA_acyltransferase"/>
</dbReference>
<dbReference type="Proteomes" id="UP001560267">
    <property type="component" value="Unassembled WGS sequence"/>
</dbReference>
<evidence type="ECO:0000259" key="2">
    <source>
        <dbReference type="PROSITE" id="PS51186"/>
    </source>
</evidence>
<gene>
    <name evidence="3" type="ORF">AB6A68_01080</name>
</gene>
<evidence type="ECO:0000313" key="3">
    <source>
        <dbReference type="EMBL" id="MEX6428438.1"/>
    </source>
</evidence>
<sequence length="170" mass="18887">MSDGMTIRPLGQPGDLGWVTLAHGEVYAEEFGWNGEFEAVVAQIVSDYARKHDSTREAAWIAERDDERVGCVFVVQKSPDVAQLRILLVHPSGRGRGLGQQLVNVAIDFAARVGYRRLVLWTNHPLEAARRIYLAAGFVLTAEEPHRSYGVDLIGQSYQLELTPFILQGV</sequence>
<dbReference type="Pfam" id="PF00583">
    <property type="entry name" value="Acetyltransf_1"/>
    <property type="match status" value="1"/>
</dbReference>
<keyword evidence="1 3" id="KW-0808">Transferase</keyword>
<accession>A0ABV3XYQ4</accession>
<evidence type="ECO:0000256" key="1">
    <source>
        <dbReference type="ARBA" id="ARBA00022679"/>
    </source>
</evidence>
<dbReference type="InterPro" id="IPR000182">
    <property type="entry name" value="GNAT_dom"/>
</dbReference>
<dbReference type="Gene3D" id="3.40.630.30">
    <property type="match status" value="1"/>
</dbReference>
<dbReference type="RefSeq" id="WP_298343592.1">
    <property type="nucleotide sequence ID" value="NZ_JBFSHR010000002.1"/>
</dbReference>
<dbReference type="PANTHER" id="PTHR13947">
    <property type="entry name" value="GNAT FAMILY N-ACETYLTRANSFERASE"/>
    <property type="match status" value="1"/>
</dbReference>
<dbReference type="EC" id="2.3.-.-" evidence="3"/>
<reference evidence="3 4" key="1">
    <citation type="submission" date="2024-07" db="EMBL/GenBank/DDBJ databases">
        <title>Draft Genome Sequence of Ferrimicrobium acidiphilum Strain YE2023, Isolated from a Pulp of Bioleach Reactor.</title>
        <authorList>
            <person name="Elkina Y.A."/>
            <person name="Bulaeva A.G."/>
            <person name="Beletsky A.V."/>
            <person name="Mardanov A.V."/>
        </authorList>
    </citation>
    <scope>NUCLEOTIDE SEQUENCE [LARGE SCALE GENOMIC DNA]</scope>
    <source>
        <strain evidence="3 4">YE2023</strain>
    </source>
</reference>
<dbReference type="PROSITE" id="PS51186">
    <property type="entry name" value="GNAT"/>
    <property type="match status" value="1"/>
</dbReference>
<dbReference type="PANTHER" id="PTHR13947:SF37">
    <property type="entry name" value="LD18367P"/>
    <property type="match status" value="1"/>
</dbReference>